<evidence type="ECO:0000313" key="4">
    <source>
        <dbReference type="EMBL" id="CUS39451.1"/>
    </source>
</evidence>
<organism evidence="4 5">
    <name type="scientific">Candidatus Nitrospira nitrosa</name>
    <dbReference type="NCBI Taxonomy" id="1742972"/>
    <lineage>
        <taxon>Bacteria</taxon>
        <taxon>Pseudomonadati</taxon>
        <taxon>Nitrospirota</taxon>
        <taxon>Nitrospiria</taxon>
        <taxon>Nitrospirales</taxon>
        <taxon>Nitrospiraceae</taxon>
        <taxon>Nitrospira</taxon>
    </lineage>
</organism>
<dbReference type="OrthoDB" id="307920at2"/>
<dbReference type="RefSeq" id="WP_090751229.1">
    <property type="nucleotide sequence ID" value="NZ_CZQA01000014.1"/>
</dbReference>
<dbReference type="Pfam" id="PF12796">
    <property type="entry name" value="Ank_2"/>
    <property type="match status" value="1"/>
</dbReference>
<reference evidence="4 5" key="1">
    <citation type="submission" date="2015-10" db="EMBL/GenBank/DDBJ databases">
        <authorList>
            <person name="Gilbert D.G."/>
        </authorList>
    </citation>
    <scope>NUCLEOTIDE SEQUENCE [LARGE SCALE GENOMIC DNA]</scope>
    <source>
        <strain evidence="4">COMA1</strain>
    </source>
</reference>
<dbReference type="PRINTS" id="PR01415">
    <property type="entry name" value="ANKYRIN"/>
</dbReference>
<dbReference type="SMART" id="SM00248">
    <property type="entry name" value="ANK"/>
    <property type="match status" value="3"/>
</dbReference>
<dbReference type="PROSITE" id="PS51257">
    <property type="entry name" value="PROKAR_LIPOPROTEIN"/>
    <property type="match status" value="1"/>
</dbReference>
<keyword evidence="1" id="KW-0677">Repeat</keyword>
<accession>A0A0S4LTY8</accession>
<evidence type="ECO:0000256" key="2">
    <source>
        <dbReference type="ARBA" id="ARBA00023043"/>
    </source>
</evidence>
<sequence length="181" mass="19238">MKPVAPNWKRALCSLIVLFISGCVTTPEEQLRLAAADGNLLRVETFLWQGVNIQASDARGITALHLATKHGHRNVAALLLKQGAAVNPASQDGVTPLSVAVQGGRQEMVALLLANGAQVNEQAQIGGTTLLHVAAYRGDLEIVSLLLQHGADKQARMTSGERPVDLAQQQGHRALIPLLEP</sequence>
<evidence type="ECO:0000256" key="1">
    <source>
        <dbReference type="ARBA" id="ARBA00022737"/>
    </source>
</evidence>
<evidence type="ECO:0000313" key="5">
    <source>
        <dbReference type="Proteomes" id="UP000199032"/>
    </source>
</evidence>
<dbReference type="InterPro" id="IPR002110">
    <property type="entry name" value="Ankyrin_rpt"/>
</dbReference>
<proteinExistence type="predicted"/>
<dbReference type="PROSITE" id="PS50297">
    <property type="entry name" value="ANK_REP_REGION"/>
    <property type="match status" value="3"/>
</dbReference>
<dbReference type="EMBL" id="CZQA01000014">
    <property type="protein sequence ID" value="CUS39451.1"/>
    <property type="molecule type" value="Genomic_DNA"/>
</dbReference>
<dbReference type="Pfam" id="PF00023">
    <property type="entry name" value="Ank"/>
    <property type="match status" value="1"/>
</dbReference>
<evidence type="ECO:0000256" key="3">
    <source>
        <dbReference type="PROSITE-ProRule" id="PRU00023"/>
    </source>
</evidence>
<feature type="repeat" description="ANK" evidence="3">
    <location>
        <begin position="92"/>
        <end position="124"/>
    </location>
</feature>
<dbReference type="SUPFAM" id="SSF48403">
    <property type="entry name" value="Ankyrin repeat"/>
    <property type="match status" value="1"/>
</dbReference>
<dbReference type="Gene3D" id="1.25.40.20">
    <property type="entry name" value="Ankyrin repeat-containing domain"/>
    <property type="match status" value="2"/>
</dbReference>
<feature type="repeat" description="ANK" evidence="3">
    <location>
        <begin position="126"/>
        <end position="158"/>
    </location>
</feature>
<gene>
    <name evidence="4" type="ORF">COMA1_80027</name>
</gene>
<dbReference type="STRING" id="1742972.COMA1_80027"/>
<dbReference type="AlphaFoldDB" id="A0A0S4LTY8"/>
<protein>
    <submittedName>
        <fullName evidence="4">Ankyrin repeat-containing protein</fullName>
    </submittedName>
</protein>
<dbReference type="PANTHER" id="PTHR24171:SF10">
    <property type="entry name" value="ANKYRIN REPEAT DOMAIN-CONTAINING PROTEIN 29-LIKE"/>
    <property type="match status" value="1"/>
</dbReference>
<dbReference type="PANTHER" id="PTHR24171">
    <property type="entry name" value="ANKYRIN REPEAT DOMAIN-CONTAINING PROTEIN 39-RELATED"/>
    <property type="match status" value="1"/>
</dbReference>
<dbReference type="Proteomes" id="UP000199032">
    <property type="component" value="Unassembled WGS sequence"/>
</dbReference>
<keyword evidence="2 3" id="KW-0040">ANK repeat</keyword>
<dbReference type="PROSITE" id="PS50088">
    <property type="entry name" value="ANK_REPEAT"/>
    <property type="match status" value="3"/>
</dbReference>
<name>A0A0S4LTY8_9BACT</name>
<keyword evidence="5" id="KW-1185">Reference proteome</keyword>
<dbReference type="InterPro" id="IPR036770">
    <property type="entry name" value="Ankyrin_rpt-contain_sf"/>
</dbReference>
<feature type="repeat" description="ANK" evidence="3">
    <location>
        <begin position="59"/>
        <end position="91"/>
    </location>
</feature>